<sequence length="84" mass="9436">MLIHRLIWAYIFLLVLRALVSWIPPTTQLGPTARQLLATLFKLTEPVLRPIRNLISPLRVGGMGVDFSIFIAIIALNIINGYIP</sequence>
<accession>A0A6J6WGE8</accession>
<gene>
    <name evidence="2" type="ORF">UFOPK2958_00703</name>
</gene>
<evidence type="ECO:0000256" key="1">
    <source>
        <dbReference type="SAM" id="Phobius"/>
    </source>
</evidence>
<keyword evidence="1" id="KW-0472">Membrane</keyword>
<name>A0A6J6WGE8_9ZZZZ</name>
<dbReference type="EMBL" id="CAFAAB010000067">
    <property type="protein sequence ID" value="CAB4783660.1"/>
    <property type="molecule type" value="Genomic_DNA"/>
</dbReference>
<keyword evidence="1" id="KW-1133">Transmembrane helix</keyword>
<dbReference type="Pfam" id="PF02325">
    <property type="entry name" value="CCB3_YggT"/>
    <property type="match status" value="1"/>
</dbReference>
<dbReference type="AlphaFoldDB" id="A0A6J6WGE8"/>
<feature type="transmembrane region" description="Helical" evidence="1">
    <location>
        <begin position="63"/>
        <end position="83"/>
    </location>
</feature>
<reference evidence="2" key="1">
    <citation type="submission" date="2020-05" db="EMBL/GenBank/DDBJ databases">
        <authorList>
            <person name="Chiriac C."/>
            <person name="Salcher M."/>
            <person name="Ghai R."/>
            <person name="Kavagutti S V."/>
        </authorList>
    </citation>
    <scope>NUCLEOTIDE SEQUENCE</scope>
</reference>
<protein>
    <submittedName>
        <fullName evidence="2">Unannotated protein</fullName>
    </submittedName>
</protein>
<organism evidence="2">
    <name type="scientific">freshwater metagenome</name>
    <dbReference type="NCBI Taxonomy" id="449393"/>
    <lineage>
        <taxon>unclassified sequences</taxon>
        <taxon>metagenomes</taxon>
        <taxon>ecological metagenomes</taxon>
    </lineage>
</organism>
<feature type="transmembrane region" description="Helical" evidence="1">
    <location>
        <begin position="7"/>
        <end position="24"/>
    </location>
</feature>
<keyword evidence="1" id="KW-0812">Transmembrane</keyword>
<proteinExistence type="predicted"/>
<dbReference type="InterPro" id="IPR003425">
    <property type="entry name" value="CCB3/YggT"/>
</dbReference>
<evidence type="ECO:0000313" key="2">
    <source>
        <dbReference type="EMBL" id="CAB4783660.1"/>
    </source>
</evidence>
<dbReference type="GO" id="GO:0016020">
    <property type="term" value="C:membrane"/>
    <property type="evidence" value="ECO:0007669"/>
    <property type="project" value="InterPro"/>
</dbReference>